<evidence type="ECO:0000256" key="1">
    <source>
        <dbReference type="ARBA" id="ARBA00007198"/>
    </source>
</evidence>
<evidence type="ECO:0000313" key="4">
    <source>
        <dbReference type="Proteomes" id="UP000526501"/>
    </source>
</evidence>
<comment type="caution">
    <text evidence="3">The sequence shown here is derived from an EMBL/GenBank/DDBJ whole genome shotgun (WGS) entry which is preliminary data.</text>
</comment>
<dbReference type="PROSITE" id="PS51353">
    <property type="entry name" value="ARSC"/>
    <property type="match status" value="1"/>
</dbReference>
<dbReference type="AlphaFoldDB" id="A0A7X1B6I7"/>
<evidence type="ECO:0000256" key="2">
    <source>
        <dbReference type="PROSITE-ProRule" id="PRU01282"/>
    </source>
</evidence>
<accession>A0A7X1B6I7</accession>
<keyword evidence="4" id="KW-1185">Reference proteome</keyword>
<sequence length="143" mass="15903">MKQEGNYSGETKGIVSLYGKAGCQGNARQVKQLKSAGYVVQFIDLLSRKLEASELTKFTSDRPLHDCVNQRAPLITSGEFDPSTLDEDDLLQAMVENPILIKRPLLFYRGHFACGFDHPLVEQLLGETPPELGCQKHDACNHN</sequence>
<evidence type="ECO:0000313" key="3">
    <source>
        <dbReference type="EMBL" id="MBC2606584.1"/>
    </source>
</evidence>
<reference evidence="3 4" key="1">
    <citation type="submission" date="2020-07" db="EMBL/GenBank/DDBJ databases">
        <authorList>
            <person name="Feng X."/>
        </authorList>
    </citation>
    <scope>NUCLEOTIDE SEQUENCE [LARGE SCALE GENOMIC DNA]</scope>
    <source>
        <strain evidence="3 4">JCM23202</strain>
    </source>
</reference>
<dbReference type="PANTHER" id="PTHR30041:SF4">
    <property type="entry name" value="ARSENATE REDUCTASE"/>
    <property type="match status" value="1"/>
</dbReference>
<dbReference type="Pfam" id="PF03960">
    <property type="entry name" value="ArsC"/>
    <property type="match status" value="1"/>
</dbReference>
<dbReference type="SUPFAM" id="SSF52833">
    <property type="entry name" value="Thioredoxin-like"/>
    <property type="match status" value="1"/>
</dbReference>
<organism evidence="3 4">
    <name type="scientific">Pelagicoccus albus</name>
    <dbReference type="NCBI Taxonomy" id="415222"/>
    <lineage>
        <taxon>Bacteria</taxon>
        <taxon>Pseudomonadati</taxon>
        <taxon>Verrucomicrobiota</taxon>
        <taxon>Opitutia</taxon>
        <taxon>Puniceicoccales</taxon>
        <taxon>Pelagicoccaceae</taxon>
        <taxon>Pelagicoccus</taxon>
    </lineage>
</organism>
<comment type="similarity">
    <text evidence="1 2">Belongs to the ArsC family.</text>
</comment>
<dbReference type="InterPro" id="IPR006660">
    <property type="entry name" value="Arsenate_reductase-like"/>
</dbReference>
<dbReference type="Proteomes" id="UP000526501">
    <property type="component" value="Unassembled WGS sequence"/>
</dbReference>
<dbReference type="RefSeq" id="WP_185660454.1">
    <property type="nucleotide sequence ID" value="NZ_CAWPOO010000012.1"/>
</dbReference>
<name>A0A7X1B6I7_9BACT</name>
<proteinExistence type="inferred from homology"/>
<dbReference type="EMBL" id="JACHVC010000012">
    <property type="protein sequence ID" value="MBC2606584.1"/>
    <property type="molecule type" value="Genomic_DNA"/>
</dbReference>
<dbReference type="PANTHER" id="PTHR30041">
    <property type="entry name" value="ARSENATE REDUCTASE"/>
    <property type="match status" value="1"/>
</dbReference>
<gene>
    <name evidence="3" type="ORF">H5P27_11080</name>
</gene>
<dbReference type="Gene3D" id="3.40.30.10">
    <property type="entry name" value="Glutaredoxin"/>
    <property type="match status" value="1"/>
</dbReference>
<dbReference type="InterPro" id="IPR036249">
    <property type="entry name" value="Thioredoxin-like_sf"/>
</dbReference>
<protein>
    <submittedName>
        <fullName evidence="3">Arsenate reductase family protein</fullName>
    </submittedName>
</protein>